<dbReference type="PANTHER" id="PTHR31263">
    <property type="entry name" value="CELLULASE FAMILY PROTEIN (AFU_ORTHOLOGUE AFUA_5G14560)"/>
    <property type="match status" value="1"/>
</dbReference>
<dbReference type="InterPro" id="IPR001547">
    <property type="entry name" value="Glyco_hydro_5"/>
</dbReference>
<comment type="similarity">
    <text evidence="1 4">Belongs to the glycosyl hydrolase 5 (cellulase A) family.</text>
</comment>
<accession>A0A2T3A027</accession>
<gene>
    <name evidence="8" type="ORF">BD289DRAFT_455367</name>
</gene>
<organism evidence="8 9">
    <name type="scientific">Coniella lustricola</name>
    <dbReference type="NCBI Taxonomy" id="2025994"/>
    <lineage>
        <taxon>Eukaryota</taxon>
        <taxon>Fungi</taxon>
        <taxon>Dikarya</taxon>
        <taxon>Ascomycota</taxon>
        <taxon>Pezizomycotina</taxon>
        <taxon>Sordariomycetes</taxon>
        <taxon>Sordariomycetidae</taxon>
        <taxon>Diaporthales</taxon>
        <taxon>Schizoparmaceae</taxon>
        <taxon>Coniella</taxon>
    </lineage>
</organism>
<evidence type="ECO:0000256" key="5">
    <source>
        <dbReference type="SAM" id="MobiDB-lite"/>
    </source>
</evidence>
<feature type="signal peptide" evidence="6">
    <location>
        <begin position="1"/>
        <end position="23"/>
    </location>
</feature>
<keyword evidence="6" id="KW-0732">Signal</keyword>
<feature type="region of interest" description="Disordered" evidence="5">
    <location>
        <begin position="35"/>
        <end position="67"/>
    </location>
</feature>
<dbReference type="InterPro" id="IPR017853">
    <property type="entry name" value="GH"/>
</dbReference>
<feature type="chain" id="PRO_5015636056" evidence="6">
    <location>
        <begin position="24"/>
        <end position="489"/>
    </location>
</feature>
<evidence type="ECO:0000313" key="8">
    <source>
        <dbReference type="EMBL" id="PSR80349.1"/>
    </source>
</evidence>
<dbReference type="PANTHER" id="PTHR31263:SF0">
    <property type="entry name" value="CELLULASE FAMILY PROTEIN (AFU_ORTHOLOGUE AFUA_5G14560)"/>
    <property type="match status" value="1"/>
</dbReference>
<evidence type="ECO:0000256" key="2">
    <source>
        <dbReference type="ARBA" id="ARBA00022801"/>
    </source>
</evidence>
<dbReference type="InParanoid" id="A0A2T3A027"/>
<feature type="domain" description="Glycoside hydrolase family 5" evidence="7">
    <location>
        <begin position="106"/>
        <end position="439"/>
    </location>
</feature>
<dbReference type="SUPFAM" id="SSF51445">
    <property type="entry name" value="(Trans)glycosidases"/>
    <property type="match status" value="1"/>
</dbReference>
<dbReference type="AlphaFoldDB" id="A0A2T3A027"/>
<dbReference type="GO" id="GO:0000272">
    <property type="term" value="P:polysaccharide catabolic process"/>
    <property type="evidence" value="ECO:0007669"/>
    <property type="project" value="InterPro"/>
</dbReference>
<evidence type="ECO:0000313" key="9">
    <source>
        <dbReference type="Proteomes" id="UP000241462"/>
    </source>
</evidence>
<dbReference type="Proteomes" id="UP000241462">
    <property type="component" value="Unassembled WGS sequence"/>
</dbReference>
<keyword evidence="9" id="KW-1185">Reference proteome</keyword>
<dbReference type="OrthoDB" id="442731at2759"/>
<dbReference type="GO" id="GO:0004553">
    <property type="term" value="F:hydrolase activity, hydrolyzing O-glycosyl compounds"/>
    <property type="evidence" value="ECO:0007669"/>
    <property type="project" value="InterPro"/>
</dbReference>
<keyword evidence="2 4" id="KW-0378">Hydrolase</keyword>
<dbReference type="Pfam" id="PF00150">
    <property type="entry name" value="Cellulase"/>
    <property type="match status" value="1"/>
</dbReference>
<protein>
    <submittedName>
        <fullName evidence="8">Beta-1,6-galactanase</fullName>
    </submittedName>
</protein>
<evidence type="ECO:0000256" key="1">
    <source>
        <dbReference type="ARBA" id="ARBA00005641"/>
    </source>
</evidence>
<sequence length="489" mass="55486">MSATTKLAISSLLCLGLSPRAFAWTAAEPQLPRLDQSSWQQSLDQVPQHTREETGRQATEEWPYGPLKTRGRDIVNNRGEVVTWTGANWPMNDETTLPEGIEFNSVGSILSQVASVGFNFVRMGYAFEMVDQIYDREGQDVSLELSMIMGLGLENGTRVTQEVLKHNPNWTTTTTRFEIWADVVQKAYNKGIFIHPDLHVGRAMWCCSHTDGNAWFDDLYFSTCQWHRALAYIATWARRFPNIVSMSLRNELRESWNRTDLYYNWETLVGNMTAGADTIHNANPDLLITWSGMQYDEDLSALTSVGKNILTAPCYKCTAIVDRARRDPVYFDLDSYPWGKDKLVWELHLYNTSEDVDTGTCDIIKAGLYRNGFNALGIDAPVAGCDLTGDCPPAQRLTPVILSEFGQTPEDDSIYTNELLNCIRSFTTQNRVSWAMWSLAGYFRVRQGIQGFVDPKGMFNTTFNGWHDASVVEKWWKPWVSAMNGTKKY</sequence>
<evidence type="ECO:0000259" key="7">
    <source>
        <dbReference type="Pfam" id="PF00150"/>
    </source>
</evidence>
<feature type="compositionally biased region" description="Basic and acidic residues" evidence="5">
    <location>
        <begin position="49"/>
        <end position="59"/>
    </location>
</feature>
<evidence type="ECO:0000256" key="4">
    <source>
        <dbReference type="RuleBase" id="RU361153"/>
    </source>
</evidence>
<evidence type="ECO:0000256" key="6">
    <source>
        <dbReference type="SAM" id="SignalP"/>
    </source>
</evidence>
<proteinExistence type="inferred from homology"/>
<reference evidence="8 9" key="1">
    <citation type="journal article" date="2018" name="Mycol. Prog.">
        <title>Coniella lustricola, a new species from submerged detritus.</title>
        <authorList>
            <person name="Raudabaugh D.B."/>
            <person name="Iturriaga T."/>
            <person name="Carver A."/>
            <person name="Mondo S."/>
            <person name="Pangilinan J."/>
            <person name="Lipzen A."/>
            <person name="He G."/>
            <person name="Amirebrahimi M."/>
            <person name="Grigoriev I.V."/>
            <person name="Miller A.N."/>
        </authorList>
    </citation>
    <scope>NUCLEOTIDE SEQUENCE [LARGE SCALE GENOMIC DNA]</scope>
    <source>
        <strain evidence="8 9">B22-T-1</strain>
    </source>
</reference>
<keyword evidence="3 4" id="KW-0326">Glycosidase</keyword>
<evidence type="ECO:0000256" key="3">
    <source>
        <dbReference type="ARBA" id="ARBA00023295"/>
    </source>
</evidence>
<dbReference type="Gene3D" id="3.20.20.80">
    <property type="entry name" value="Glycosidases"/>
    <property type="match status" value="1"/>
</dbReference>
<feature type="compositionally biased region" description="Low complexity" evidence="5">
    <location>
        <begin position="35"/>
        <end position="45"/>
    </location>
</feature>
<dbReference type="STRING" id="2025994.A0A2T3A027"/>
<name>A0A2T3A027_9PEZI</name>
<dbReference type="EMBL" id="KZ678533">
    <property type="protein sequence ID" value="PSR80349.1"/>
    <property type="molecule type" value="Genomic_DNA"/>
</dbReference>